<dbReference type="EMBL" id="RCMI01000492">
    <property type="protein sequence ID" value="KAG2908212.1"/>
    <property type="molecule type" value="Genomic_DNA"/>
</dbReference>
<organism evidence="1 2">
    <name type="scientific">Phytophthora cactorum</name>
    <dbReference type="NCBI Taxonomy" id="29920"/>
    <lineage>
        <taxon>Eukaryota</taxon>
        <taxon>Sar</taxon>
        <taxon>Stramenopiles</taxon>
        <taxon>Oomycota</taxon>
        <taxon>Peronosporomycetes</taxon>
        <taxon>Peronosporales</taxon>
        <taxon>Peronosporaceae</taxon>
        <taxon>Phytophthora</taxon>
    </lineage>
</organism>
<evidence type="ECO:0000313" key="1">
    <source>
        <dbReference type="EMBL" id="KAG2908212.1"/>
    </source>
</evidence>
<name>A0A8T1BTG6_9STRA</name>
<reference evidence="1" key="1">
    <citation type="submission" date="2018-10" db="EMBL/GenBank/DDBJ databases">
        <title>Effector identification in a new, highly contiguous assembly of the strawberry crown rot pathogen Phytophthora cactorum.</title>
        <authorList>
            <person name="Armitage A.D."/>
            <person name="Nellist C.F."/>
            <person name="Bates H."/>
            <person name="Vickerstaff R.J."/>
            <person name="Harrison R.J."/>
        </authorList>
    </citation>
    <scope>NUCLEOTIDE SEQUENCE</scope>
    <source>
        <strain evidence="1">4032</strain>
    </source>
</reference>
<gene>
    <name evidence="1" type="ORF">PC115_g13638</name>
</gene>
<dbReference type="Proteomes" id="UP000774804">
    <property type="component" value="Unassembled WGS sequence"/>
</dbReference>
<evidence type="ECO:0000313" key="2">
    <source>
        <dbReference type="Proteomes" id="UP000774804"/>
    </source>
</evidence>
<sequence length="190" mass="21562">MEASLTVVAQRQRRRRPCINRKHGSSCGANYLRVGDKRYFVEYRRLTADEREKQHVQGCNGTSARIGIGTIALWVTSVSREQSFNVDYDDEKATYPLSKNLATALQAPLKSKCGLWMFTAHNEFLPGENNPLVPDPMVNFALREAHLWLQHIRKMDDEGLVEGVMLRRRQLNMCEACQIGKQRAKAGGAQ</sequence>
<accession>A0A8T1BTG6</accession>
<proteinExistence type="predicted"/>
<evidence type="ECO:0008006" key="3">
    <source>
        <dbReference type="Google" id="ProtNLM"/>
    </source>
</evidence>
<comment type="caution">
    <text evidence="1">The sequence shown here is derived from an EMBL/GenBank/DDBJ whole genome shotgun (WGS) entry which is preliminary data.</text>
</comment>
<protein>
    <recommendedName>
        <fullName evidence="3">GAG-pre-integrase domain-containing protein</fullName>
    </recommendedName>
</protein>
<dbReference type="AlphaFoldDB" id="A0A8T1BTG6"/>